<keyword evidence="6" id="KW-0227">DNA damage</keyword>
<dbReference type="GO" id="GO:0006281">
    <property type="term" value="P:DNA repair"/>
    <property type="evidence" value="ECO:0007669"/>
    <property type="project" value="UniProtKB-KW"/>
</dbReference>
<feature type="region of interest" description="Disordered" evidence="12">
    <location>
        <begin position="429"/>
        <end position="459"/>
    </location>
</feature>
<keyword evidence="4" id="KW-0540">Nuclease</keyword>
<keyword evidence="3" id="KW-0597">Phosphoprotein</keyword>
<dbReference type="GO" id="GO:0046872">
    <property type="term" value="F:metal ion binding"/>
    <property type="evidence" value="ECO:0007669"/>
    <property type="project" value="UniProtKB-KW"/>
</dbReference>
<dbReference type="InterPro" id="IPR006086">
    <property type="entry name" value="XPG-I_dom"/>
</dbReference>
<dbReference type="Gene3D" id="1.10.150.20">
    <property type="entry name" value="5' to 3' exonuclease, C-terminal subdomain"/>
    <property type="match status" value="1"/>
</dbReference>
<keyword evidence="7" id="KW-0378">Hydrolase</keyword>
<keyword evidence="11" id="KW-0539">Nucleus</keyword>
<dbReference type="InterPro" id="IPR044752">
    <property type="entry name" value="PIN-like_EXO1"/>
</dbReference>
<dbReference type="InterPro" id="IPR006084">
    <property type="entry name" value="XPG/Rad2"/>
</dbReference>
<dbReference type="Gene3D" id="3.40.50.1010">
    <property type="entry name" value="5'-nuclease"/>
    <property type="match status" value="1"/>
</dbReference>
<feature type="domain" description="XPG N-terminal" evidence="14">
    <location>
        <begin position="1"/>
        <end position="101"/>
    </location>
</feature>
<evidence type="ECO:0000259" key="14">
    <source>
        <dbReference type="SMART" id="SM00485"/>
    </source>
</evidence>
<dbReference type="Proteomes" id="UP000324907">
    <property type="component" value="Unassembled WGS sequence"/>
</dbReference>
<evidence type="ECO:0000313" key="16">
    <source>
        <dbReference type="Proteomes" id="UP000324907"/>
    </source>
</evidence>
<evidence type="ECO:0000256" key="1">
    <source>
        <dbReference type="ARBA" id="ARBA00001946"/>
    </source>
</evidence>
<evidence type="ECO:0000256" key="5">
    <source>
        <dbReference type="ARBA" id="ARBA00022723"/>
    </source>
</evidence>
<evidence type="ECO:0000259" key="13">
    <source>
        <dbReference type="SMART" id="SM00484"/>
    </source>
</evidence>
<evidence type="ECO:0000256" key="12">
    <source>
        <dbReference type="SAM" id="MobiDB-lite"/>
    </source>
</evidence>
<dbReference type="GO" id="GO:0005634">
    <property type="term" value="C:nucleus"/>
    <property type="evidence" value="ECO:0007669"/>
    <property type="project" value="UniProtKB-SubCell"/>
</dbReference>
<dbReference type="Pfam" id="PF00752">
    <property type="entry name" value="XPG_N"/>
    <property type="match status" value="1"/>
</dbReference>
<dbReference type="GO" id="GO:0017108">
    <property type="term" value="F:5'-flap endonuclease activity"/>
    <property type="evidence" value="ECO:0007669"/>
    <property type="project" value="TreeGrafter"/>
</dbReference>
<dbReference type="SUPFAM" id="SSF88723">
    <property type="entry name" value="PIN domain-like"/>
    <property type="match status" value="1"/>
</dbReference>
<dbReference type="SMART" id="SM00484">
    <property type="entry name" value="XPGI"/>
    <property type="match status" value="1"/>
</dbReference>
<name>A0A5A8DPE7_CAFRO</name>
<dbReference type="EMBL" id="VLTL01000034">
    <property type="protein sequence ID" value="KAA0167313.1"/>
    <property type="molecule type" value="Genomic_DNA"/>
</dbReference>
<comment type="subcellular location">
    <subcellularLocation>
        <location evidence="2">Nucleus</location>
    </subcellularLocation>
</comment>
<evidence type="ECO:0000256" key="7">
    <source>
        <dbReference type="ARBA" id="ARBA00022801"/>
    </source>
</evidence>
<evidence type="ECO:0000256" key="9">
    <source>
        <dbReference type="ARBA" id="ARBA00023128"/>
    </source>
</evidence>
<evidence type="ECO:0000313" key="15">
    <source>
        <dbReference type="EMBL" id="KAA0167313.1"/>
    </source>
</evidence>
<evidence type="ECO:0000256" key="6">
    <source>
        <dbReference type="ARBA" id="ARBA00022763"/>
    </source>
</evidence>
<protein>
    <submittedName>
        <fullName evidence="15">Uncharacterized protein</fullName>
    </submittedName>
</protein>
<keyword evidence="9" id="KW-0496">Mitochondrion</keyword>
<comment type="caution">
    <text evidence="15">The sequence shown here is derived from an EMBL/GenBank/DDBJ whole genome shotgun (WGS) entry which is preliminary data.</text>
</comment>
<keyword evidence="8" id="KW-0460">Magnesium</keyword>
<dbReference type="PRINTS" id="PR00853">
    <property type="entry name" value="XPGRADSUPER"/>
</dbReference>
<sequence length="493" mass="51796">MGIKGLLVALRGHDRRVHVSKFAGRTLAVDVLVWLHQGIVGCATELCTAGPSSTTRHVKYCMDRVELLIRYGVVPLVVFDGASLPSKDGTDAQRAASRARAMAAGNALLAAGQREAARMQFVKAVDVTPDIQHDLMLALRKRGVSFLVAPYEADAQLAFLCASGIADGVITEDSDTLPYRCSTVLFKMERDGSATAIERTPSAAFFRRHKCESGGKVDTISLAGFKDASFLDMCVLAGCDYCPSLPGIGLKNAWRLVRDRGGLQGAIRQLRADGALFGSDSYPADALRAKQTFVYQRVWDPVAGRCVTLRPPEAAAEWGVEPPDLACPAASAFLGPHREPDVATAIARGIIHPETLRPYPGEDLAQVPRALLPAPPDTRCGTPNAAPTPGSGPFTLLKPQVVGSALVTSRPSGLQAKITGAFRPASTTASSYFGSATSRTPVPNAPPSLPSPLGRRRAQRGATALPALYGVKATAGAAPVGLLALSGTCAGEP</sequence>
<dbReference type="SMART" id="SM00485">
    <property type="entry name" value="XPGN"/>
    <property type="match status" value="1"/>
</dbReference>
<evidence type="ECO:0000256" key="4">
    <source>
        <dbReference type="ARBA" id="ARBA00022722"/>
    </source>
</evidence>
<keyword evidence="10" id="KW-0234">DNA repair</keyword>
<organism evidence="15 16">
    <name type="scientific">Cafeteria roenbergensis</name>
    <name type="common">Marine flagellate</name>
    <dbReference type="NCBI Taxonomy" id="33653"/>
    <lineage>
        <taxon>Eukaryota</taxon>
        <taxon>Sar</taxon>
        <taxon>Stramenopiles</taxon>
        <taxon>Bigyra</taxon>
        <taxon>Opalozoa</taxon>
        <taxon>Bicosoecida</taxon>
        <taxon>Cafeteriaceae</taxon>
        <taxon>Cafeteria</taxon>
    </lineage>
</organism>
<dbReference type="InterPro" id="IPR029060">
    <property type="entry name" value="PIN-like_dom_sf"/>
</dbReference>
<proteinExistence type="predicted"/>
<evidence type="ECO:0000256" key="8">
    <source>
        <dbReference type="ARBA" id="ARBA00022842"/>
    </source>
</evidence>
<comment type="cofactor">
    <cofactor evidence="1">
        <name>Mg(2+)</name>
        <dbReference type="ChEBI" id="CHEBI:18420"/>
    </cofactor>
</comment>
<keyword evidence="5" id="KW-0479">Metal-binding</keyword>
<dbReference type="AlphaFoldDB" id="A0A5A8DPE7"/>
<dbReference type="Pfam" id="PF00867">
    <property type="entry name" value="XPG_I"/>
    <property type="match status" value="1"/>
</dbReference>
<dbReference type="InterPro" id="IPR008918">
    <property type="entry name" value="HhH2"/>
</dbReference>
<evidence type="ECO:0000256" key="10">
    <source>
        <dbReference type="ARBA" id="ARBA00023204"/>
    </source>
</evidence>
<gene>
    <name evidence="15" type="ORF">FNF28_02845</name>
</gene>
<dbReference type="InterPro" id="IPR006085">
    <property type="entry name" value="XPG_DNA_repair_N"/>
</dbReference>
<dbReference type="FunFam" id="3.40.50.1010:FF:000002">
    <property type="entry name" value="Exonuclease 1, putative"/>
    <property type="match status" value="1"/>
</dbReference>
<dbReference type="CDD" id="cd09901">
    <property type="entry name" value="H3TH_FEN1-like"/>
    <property type="match status" value="1"/>
</dbReference>
<accession>A0A5A8DPE7</accession>
<dbReference type="SMART" id="SM00279">
    <property type="entry name" value="HhH2"/>
    <property type="match status" value="1"/>
</dbReference>
<dbReference type="PANTHER" id="PTHR11081">
    <property type="entry name" value="FLAP ENDONUCLEASE FAMILY MEMBER"/>
    <property type="match status" value="1"/>
</dbReference>
<dbReference type="GO" id="GO:0003677">
    <property type="term" value="F:DNA binding"/>
    <property type="evidence" value="ECO:0007669"/>
    <property type="project" value="InterPro"/>
</dbReference>
<dbReference type="InterPro" id="IPR036279">
    <property type="entry name" value="5-3_exonuclease_C_sf"/>
</dbReference>
<dbReference type="PANTHER" id="PTHR11081:SF65">
    <property type="entry name" value="DNA DAMAGE-INDUCIBLE PROTEIN DIN7-RELATED"/>
    <property type="match status" value="1"/>
</dbReference>
<feature type="compositionally biased region" description="Polar residues" evidence="12">
    <location>
        <begin position="429"/>
        <end position="441"/>
    </location>
</feature>
<evidence type="ECO:0000256" key="11">
    <source>
        <dbReference type="ARBA" id="ARBA00023242"/>
    </source>
</evidence>
<dbReference type="CDD" id="cd09857">
    <property type="entry name" value="PIN_EXO1"/>
    <property type="match status" value="1"/>
</dbReference>
<feature type="domain" description="XPG-I" evidence="13">
    <location>
        <begin position="140"/>
        <end position="211"/>
    </location>
</feature>
<evidence type="ECO:0000256" key="2">
    <source>
        <dbReference type="ARBA" id="ARBA00004123"/>
    </source>
</evidence>
<evidence type="ECO:0000256" key="3">
    <source>
        <dbReference type="ARBA" id="ARBA00022553"/>
    </source>
</evidence>
<reference evidence="15 16" key="1">
    <citation type="submission" date="2019-07" db="EMBL/GenBank/DDBJ databases">
        <title>Genomes of Cafeteria roenbergensis.</title>
        <authorList>
            <person name="Fischer M.G."/>
            <person name="Hackl T."/>
            <person name="Roman M."/>
        </authorList>
    </citation>
    <scope>NUCLEOTIDE SEQUENCE [LARGE SCALE GENOMIC DNA]</scope>
    <source>
        <strain evidence="15 16">RCC970-E3</strain>
    </source>
</reference>
<dbReference type="SUPFAM" id="SSF47807">
    <property type="entry name" value="5' to 3' exonuclease, C-terminal subdomain"/>
    <property type="match status" value="1"/>
</dbReference>